<evidence type="ECO:0000313" key="2">
    <source>
        <dbReference type="EMBL" id="KDR10539.1"/>
    </source>
</evidence>
<gene>
    <name evidence="2" type="ORF">L798_15248</name>
</gene>
<name>A0A067QPQ0_ZOONE</name>
<dbReference type="AlphaFoldDB" id="A0A067QPQ0"/>
<proteinExistence type="predicted"/>
<dbReference type="Proteomes" id="UP000027135">
    <property type="component" value="Unassembled WGS sequence"/>
</dbReference>
<evidence type="ECO:0000313" key="3">
    <source>
        <dbReference type="Proteomes" id="UP000027135"/>
    </source>
</evidence>
<feature type="compositionally biased region" description="Polar residues" evidence="1">
    <location>
        <begin position="1"/>
        <end position="11"/>
    </location>
</feature>
<dbReference type="InParanoid" id="A0A067QPQ0"/>
<feature type="compositionally biased region" description="Basic and acidic residues" evidence="1">
    <location>
        <begin position="15"/>
        <end position="29"/>
    </location>
</feature>
<reference evidence="2 3" key="1">
    <citation type="journal article" date="2014" name="Nat. Commun.">
        <title>Molecular traces of alternative social organization in a termite genome.</title>
        <authorList>
            <person name="Terrapon N."/>
            <person name="Li C."/>
            <person name="Robertson H.M."/>
            <person name="Ji L."/>
            <person name="Meng X."/>
            <person name="Booth W."/>
            <person name="Chen Z."/>
            <person name="Childers C.P."/>
            <person name="Glastad K.M."/>
            <person name="Gokhale K."/>
            <person name="Gowin J."/>
            <person name="Gronenberg W."/>
            <person name="Hermansen R.A."/>
            <person name="Hu H."/>
            <person name="Hunt B.G."/>
            <person name="Huylmans A.K."/>
            <person name="Khalil S.M."/>
            <person name="Mitchell R.D."/>
            <person name="Munoz-Torres M.C."/>
            <person name="Mustard J.A."/>
            <person name="Pan H."/>
            <person name="Reese J.T."/>
            <person name="Scharf M.E."/>
            <person name="Sun F."/>
            <person name="Vogel H."/>
            <person name="Xiao J."/>
            <person name="Yang W."/>
            <person name="Yang Z."/>
            <person name="Yang Z."/>
            <person name="Zhou J."/>
            <person name="Zhu J."/>
            <person name="Brent C.S."/>
            <person name="Elsik C.G."/>
            <person name="Goodisman M.A."/>
            <person name="Liberles D.A."/>
            <person name="Roe R.M."/>
            <person name="Vargo E.L."/>
            <person name="Vilcinskas A."/>
            <person name="Wang J."/>
            <person name="Bornberg-Bauer E."/>
            <person name="Korb J."/>
            <person name="Zhang G."/>
            <person name="Liebig J."/>
        </authorList>
    </citation>
    <scope>NUCLEOTIDE SEQUENCE [LARGE SCALE GENOMIC DNA]</scope>
    <source>
        <tissue evidence="2">Whole organism</tissue>
    </source>
</reference>
<feature type="region of interest" description="Disordered" evidence="1">
    <location>
        <begin position="1"/>
        <end position="38"/>
    </location>
</feature>
<protein>
    <submittedName>
        <fullName evidence="2">Uncharacterized protein</fullName>
    </submittedName>
</protein>
<accession>A0A067QPQ0</accession>
<organism evidence="2 3">
    <name type="scientific">Zootermopsis nevadensis</name>
    <name type="common">Dampwood termite</name>
    <dbReference type="NCBI Taxonomy" id="136037"/>
    <lineage>
        <taxon>Eukaryota</taxon>
        <taxon>Metazoa</taxon>
        <taxon>Ecdysozoa</taxon>
        <taxon>Arthropoda</taxon>
        <taxon>Hexapoda</taxon>
        <taxon>Insecta</taxon>
        <taxon>Pterygota</taxon>
        <taxon>Neoptera</taxon>
        <taxon>Polyneoptera</taxon>
        <taxon>Dictyoptera</taxon>
        <taxon>Blattodea</taxon>
        <taxon>Blattoidea</taxon>
        <taxon>Termitoidae</taxon>
        <taxon>Termopsidae</taxon>
        <taxon>Zootermopsis</taxon>
    </lineage>
</organism>
<sequence>MPSQVRGSTWQHGCGPERTKRERERERGTHNPTLSGPLPLVHTRSLCPAYTHGAVTLKACSLYGISDVEVQQPMAGPWGCDTHLPEPPNTATLAQTGKFLTLLQKAIDW</sequence>
<keyword evidence="3" id="KW-1185">Reference proteome</keyword>
<dbReference type="EMBL" id="KK853153">
    <property type="protein sequence ID" value="KDR10539.1"/>
    <property type="molecule type" value="Genomic_DNA"/>
</dbReference>
<evidence type="ECO:0000256" key="1">
    <source>
        <dbReference type="SAM" id="MobiDB-lite"/>
    </source>
</evidence>